<dbReference type="SUPFAM" id="SSF46785">
    <property type="entry name" value="Winged helix' DNA-binding domain"/>
    <property type="match status" value="1"/>
</dbReference>
<keyword evidence="1" id="KW-0805">Transcription regulation</keyword>
<dbReference type="Gene3D" id="1.10.10.10">
    <property type="entry name" value="Winged helix-like DNA-binding domain superfamily/Winged helix DNA-binding domain"/>
    <property type="match status" value="1"/>
</dbReference>
<dbReference type="InterPro" id="IPR000524">
    <property type="entry name" value="Tscrpt_reg_HTH_GntR"/>
</dbReference>
<evidence type="ECO:0000313" key="6">
    <source>
        <dbReference type="Proteomes" id="UP000473699"/>
    </source>
</evidence>
<keyword evidence="3" id="KW-0804">Transcription</keyword>
<organism evidence="5 6">
    <name type="scientific">Pyramidobacter porci</name>
    <dbReference type="NCBI Taxonomy" id="2605789"/>
    <lineage>
        <taxon>Bacteria</taxon>
        <taxon>Thermotogati</taxon>
        <taxon>Synergistota</taxon>
        <taxon>Synergistia</taxon>
        <taxon>Synergistales</taxon>
        <taxon>Dethiosulfovibrionaceae</taxon>
        <taxon>Pyramidobacter</taxon>
    </lineage>
</organism>
<evidence type="ECO:0000256" key="3">
    <source>
        <dbReference type="ARBA" id="ARBA00023163"/>
    </source>
</evidence>
<dbReference type="SMART" id="SM00345">
    <property type="entry name" value="HTH_GNTR"/>
    <property type="match status" value="1"/>
</dbReference>
<name>A0A6L5YD50_9BACT</name>
<protein>
    <submittedName>
        <fullName evidence="5">GntR family transcriptional regulator</fullName>
    </submittedName>
</protein>
<dbReference type="PRINTS" id="PR00035">
    <property type="entry name" value="HTHGNTR"/>
</dbReference>
<dbReference type="PROSITE" id="PS50949">
    <property type="entry name" value="HTH_GNTR"/>
    <property type="match status" value="1"/>
</dbReference>
<proteinExistence type="predicted"/>
<keyword evidence="2" id="KW-0238">DNA-binding</keyword>
<comment type="caution">
    <text evidence="5">The sequence shown here is derived from an EMBL/GenBank/DDBJ whole genome shotgun (WGS) entry which is preliminary data.</text>
</comment>
<dbReference type="Pfam" id="PF07729">
    <property type="entry name" value="FCD"/>
    <property type="match status" value="1"/>
</dbReference>
<dbReference type="Proteomes" id="UP000473699">
    <property type="component" value="Unassembled WGS sequence"/>
</dbReference>
<sequence length="208" mass="23150">MSATKRDIAYKRIKEMILQGDLTSEFTPSEKSLGDELGMSRTPVREALQRLVMEGFMKGCSHKGSMVNEISIAEAVEIVELRMAVEEFVIQNLSLPLSDEQCAKLQAMVDSQEELAAVGNSSAFLESDVEFHDYLASLYGNQLLRDTLKSARERFLAPGGVILRNKPQMLEALEGHVKILGALRKGDSEEAKRQMHAHMVFAKHVLIS</sequence>
<dbReference type="InterPro" id="IPR011711">
    <property type="entry name" value="GntR_C"/>
</dbReference>
<dbReference type="EMBL" id="VUNH01000009">
    <property type="protein sequence ID" value="MST56109.1"/>
    <property type="molecule type" value="Genomic_DNA"/>
</dbReference>
<dbReference type="Pfam" id="PF00392">
    <property type="entry name" value="GntR"/>
    <property type="match status" value="1"/>
</dbReference>
<keyword evidence="6" id="KW-1185">Reference proteome</keyword>
<evidence type="ECO:0000259" key="4">
    <source>
        <dbReference type="PROSITE" id="PS50949"/>
    </source>
</evidence>
<evidence type="ECO:0000256" key="2">
    <source>
        <dbReference type="ARBA" id="ARBA00023125"/>
    </source>
</evidence>
<feature type="domain" description="HTH gntR-type" evidence="4">
    <location>
        <begin position="3"/>
        <end position="70"/>
    </location>
</feature>
<gene>
    <name evidence="5" type="ORF">FYJ74_08710</name>
</gene>
<dbReference type="PANTHER" id="PTHR43537:SF5">
    <property type="entry name" value="UXU OPERON TRANSCRIPTIONAL REGULATOR"/>
    <property type="match status" value="1"/>
</dbReference>
<accession>A0A6L5YD50</accession>
<evidence type="ECO:0000313" key="5">
    <source>
        <dbReference type="EMBL" id="MST56109.1"/>
    </source>
</evidence>
<dbReference type="GO" id="GO:0003677">
    <property type="term" value="F:DNA binding"/>
    <property type="evidence" value="ECO:0007669"/>
    <property type="project" value="UniProtKB-KW"/>
</dbReference>
<dbReference type="PANTHER" id="PTHR43537">
    <property type="entry name" value="TRANSCRIPTIONAL REGULATOR, GNTR FAMILY"/>
    <property type="match status" value="1"/>
</dbReference>
<dbReference type="InterPro" id="IPR036388">
    <property type="entry name" value="WH-like_DNA-bd_sf"/>
</dbReference>
<dbReference type="SUPFAM" id="SSF48008">
    <property type="entry name" value="GntR ligand-binding domain-like"/>
    <property type="match status" value="1"/>
</dbReference>
<evidence type="ECO:0000256" key="1">
    <source>
        <dbReference type="ARBA" id="ARBA00023015"/>
    </source>
</evidence>
<dbReference type="RefSeq" id="WP_154529194.1">
    <property type="nucleotide sequence ID" value="NZ_JAXDZJ010000094.1"/>
</dbReference>
<dbReference type="GO" id="GO:0003700">
    <property type="term" value="F:DNA-binding transcription factor activity"/>
    <property type="evidence" value="ECO:0007669"/>
    <property type="project" value="InterPro"/>
</dbReference>
<dbReference type="InterPro" id="IPR008920">
    <property type="entry name" value="TF_FadR/GntR_C"/>
</dbReference>
<dbReference type="AlphaFoldDB" id="A0A6L5YD50"/>
<dbReference type="Gene3D" id="1.20.120.530">
    <property type="entry name" value="GntR ligand-binding domain-like"/>
    <property type="match status" value="1"/>
</dbReference>
<dbReference type="SMART" id="SM00895">
    <property type="entry name" value="FCD"/>
    <property type="match status" value="1"/>
</dbReference>
<reference evidence="5 6" key="1">
    <citation type="submission" date="2019-08" db="EMBL/GenBank/DDBJ databases">
        <title>In-depth cultivation of the pig gut microbiome towards novel bacterial diversity and tailored functional studies.</title>
        <authorList>
            <person name="Wylensek D."/>
            <person name="Hitch T.C.A."/>
            <person name="Clavel T."/>
        </authorList>
    </citation>
    <scope>NUCLEOTIDE SEQUENCE [LARGE SCALE GENOMIC DNA]</scope>
    <source>
        <strain evidence="5 6">SM-530-WT-4B</strain>
    </source>
</reference>
<dbReference type="InterPro" id="IPR036390">
    <property type="entry name" value="WH_DNA-bd_sf"/>
</dbReference>